<comment type="similarity">
    <text evidence="5">Belongs to the SAT4 family.</text>
</comment>
<evidence type="ECO:0000256" key="3">
    <source>
        <dbReference type="ARBA" id="ARBA00022989"/>
    </source>
</evidence>
<evidence type="ECO:0000256" key="5">
    <source>
        <dbReference type="ARBA" id="ARBA00038359"/>
    </source>
</evidence>
<comment type="subcellular location">
    <subcellularLocation>
        <location evidence="1">Membrane</location>
        <topology evidence="1">Multi-pass membrane protein</topology>
    </subcellularLocation>
</comment>
<evidence type="ECO:0000256" key="7">
    <source>
        <dbReference type="SAM" id="Phobius"/>
    </source>
</evidence>
<feature type="transmembrane region" description="Helical" evidence="7">
    <location>
        <begin position="220"/>
        <end position="242"/>
    </location>
</feature>
<accession>A0A6G1KBY5</accession>
<feature type="compositionally biased region" description="Low complexity" evidence="6">
    <location>
        <begin position="344"/>
        <end position="355"/>
    </location>
</feature>
<dbReference type="Proteomes" id="UP000799428">
    <property type="component" value="Unassembled WGS sequence"/>
</dbReference>
<feature type="region of interest" description="Disordered" evidence="6">
    <location>
        <begin position="340"/>
        <end position="375"/>
    </location>
</feature>
<protein>
    <recommendedName>
        <fullName evidence="8">Rhodopsin domain-containing protein</fullName>
    </recommendedName>
</protein>
<evidence type="ECO:0000256" key="2">
    <source>
        <dbReference type="ARBA" id="ARBA00022692"/>
    </source>
</evidence>
<feature type="transmembrane region" description="Helical" evidence="7">
    <location>
        <begin position="108"/>
        <end position="125"/>
    </location>
</feature>
<evidence type="ECO:0000259" key="8">
    <source>
        <dbReference type="Pfam" id="PF20684"/>
    </source>
</evidence>
<evidence type="ECO:0000256" key="4">
    <source>
        <dbReference type="ARBA" id="ARBA00023136"/>
    </source>
</evidence>
<dbReference type="PANTHER" id="PTHR33048:SF92">
    <property type="entry name" value="INTEGRAL MEMBRANE PROTEIN"/>
    <property type="match status" value="1"/>
</dbReference>
<keyword evidence="10" id="KW-1185">Reference proteome</keyword>
<evidence type="ECO:0000256" key="6">
    <source>
        <dbReference type="SAM" id="MobiDB-lite"/>
    </source>
</evidence>
<feature type="transmembrane region" description="Helical" evidence="7">
    <location>
        <begin position="15"/>
        <end position="38"/>
    </location>
</feature>
<feature type="transmembrane region" description="Helical" evidence="7">
    <location>
        <begin position="254"/>
        <end position="276"/>
    </location>
</feature>
<dbReference type="GO" id="GO:0016020">
    <property type="term" value="C:membrane"/>
    <property type="evidence" value="ECO:0007669"/>
    <property type="project" value="UniProtKB-SubCell"/>
</dbReference>
<keyword evidence="2 7" id="KW-0812">Transmembrane</keyword>
<dbReference type="InterPro" id="IPR049326">
    <property type="entry name" value="Rhodopsin_dom_fungi"/>
</dbReference>
<evidence type="ECO:0000313" key="9">
    <source>
        <dbReference type="EMBL" id="KAF2710376.1"/>
    </source>
</evidence>
<feature type="domain" description="Rhodopsin" evidence="8">
    <location>
        <begin position="32"/>
        <end position="276"/>
    </location>
</feature>
<dbReference type="PANTHER" id="PTHR33048">
    <property type="entry name" value="PTH11-LIKE INTEGRAL MEMBRANE PROTEIN (AFU_ORTHOLOGUE AFUA_5G11245)"/>
    <property type="match status" value="1"/>
</dbReference>
<dbReference type="OrthoDB" id="444631at2759"/>
<feature type="transmembrane region" description="Helical" evidence="7">
    <location>
        <begin position="185"/>
        <end position="208"/>
    </location>
</feature>
<evidence type="ECO:0000313" key="10">
    <source>
        <dbReference type="Proteomes" id="UP000799428"/>
    </source>
</evidence>
<feature type="transmembrane region" description="Helical" evidence="7">
    <location>
        <begin position="50"/>
        <end position="70"/>
    </location>
</feature>
<dbReference type="EMBL" id="MU005769">
    <property type="protein sequence ID" value="KAF2710376.1"/>
    <property type="molecule type" value="Genomic_DNA"/>
</dbReference>
<dbReference type="AlphaFoldDB" id="A0A6G1KBY5"/>
<proteinExistence type="inferred from homology"/>
<keyword evidence="4 7" id="KW-0472">Membrane</keyword>
<gene>
    <name evidence="9" type="ORF">K504DRAFT_476355</name>
</gene>
<sequence length="375" mass="42391">MAPQDSVGRIHRDDFVISTSVLLGLCVVAVAIRFVIRLHVQKVKFAADDGVLLVALCTLICSFVVVYTQVLDRMYLIIGLQAGLVIPPPADWMQISFQFHKWVTVSNMLGWTAVMTIKLSFMLFFKKLIDRLPVLNYYWWVLMAYQLGCFGYGLAVYYVGCPYYFDPRELECASGPYKKVLIHDATAQLVLDLVGDGLILVMPIAVIWQIRVQWSQKVALMASLCLTIFMMISTIARVAGLIYNGAVDSIWETYWTLISAEVGVFLAAATAFRTFFVTRNNSKAYTPRQESKRFFAPSFVAKFQRKKKSDLDETLDTQQGYGLPNVPRGQITGMRTFIDRQGKSQHTQTTSMSSTVYDHTDGDLVPLHTSENYKK</sequence>
<evidence type="ECO:0000256" key="1">
    <source>
        <dbReference type="ARBA" id="ARBA00004141"/>
    </source>
</evidence>
<name>A0A6G1KBY5_9PLEO</name>
<organism evidence="9 10">
    <name type="scientific">Pleomassaria siparia CBS 279.74</name>
    <dbReference type="NCBI Taxonomy" id="1314801"/>
    <lineage>
        <taxon>Eukaryota</taxon>
        <taxon>Fungi</taxon>
        <taxon>Dikarya</taxon>
        <taxon>Ascomycota</taxon>
        <taxon>Pezizomycotina</taxon>
        <taxon>Dothideomycetes</taxon>
        <taxon>Pleosporomycetidae</taxon>
        <taxon>Pleosporales</taxon>
        <taxon>Pleomassariaceae</taxon>
        <taxon>Pleomassaria</taxon>
    </lineage>
</organism>
<feature type="transmembrane region" description="Helical" evidence="7">
    <location>
        <begin position="137"/>
        <end position="165"/>
    </location>
</feature>
<keyword evidence="3 7" id="KW-1133">Transmembrane helix</keyword>
<dbReference type="InterPro" id="IPR052337">
    <property type="entry name" value="SAT4-like"/>
</dbReference>
<reference evidence="9" key="1">
    <citation type="journal article" date="2020" name="Stud. Mycol.">
        <title>101 Dothideomycetes genomes: a test case for predicting lifestyles and emergence of pathogens.</title>
        <authorList>
            <person name="Haridas S."/>
            <person name="Albert R."/>
            <person name="Binder M."/>
            <person name="Bloem J."/>
            <person name="Labutti K."/>
            <person name="Salamov A."/>
            <person name="Andreopoulos B."/>
            <person name="Baker S."/>
            <person name="Barry K."/>
            <person name="Bills G."/>
            <person name="Bluhm B."/>
            <person name="Cannon C."/>
            <person name="Castanera R."/>
            <person name="Culley D."/>
            <person name="Daum C."/>
            <person name="Ezra D."/>
            <person name="Gonzalez J."/>
            <person name="Henrissat B."/>
            <person name="Kuo A."/>
            <person name="Liang C."/>
            <person name="Lipzen A."/>
            <person name="Lutzoni F."/>
            <person name="Magnuson J."/>
            <person name="Mondo S."/>
            <person name="Nolan M."/>
            <person name="Ohm R."/>
            <person name="Pangilinan J."/>
            <person name="Park H.-J."/>
            <person name="Ramirez L."/>
            <person name="Alfaro M."/>
            <person name="Sun H."/>
            <person name="Tritt A."/>
            <person name="Yoshinaga Y."/>
            <person name="Zwiers L.-H."/>
            <person name="Turgeon B."/>
            <person name="Goodwin S."/>
            <person name="Spatafora J."/>
            <person name="Crous P."/>
            <person name="Grigoriev I."/>
        </authorList>
    </citation>
    <scope>NUCLEOTIDE SEQUENCE</scope>
    <source>
        <strain evidence="9">CBS 279.74</strain>
    </source>
</reference>
<dbReference type="Pfam" id="PF20684">
    <property type="entry name" value="Fung_rhodopsin"/>
    <property type="match status" value="1"/>
</dbReference>